<dbReference type="Proteomes" id="UP000812966">
    <property type="component" value="Unassembled WGS sequence"/>
</dbReference>
<dbReference type="EC" id="3.4.19.12" evidence="3"/>
<keyword evidence="6" id="KW-0378">Hydrolase</keyword>
<feature type="compositionally biased region" description="Polar residues" evidence="8">
    <location>
        <begin position="1"/>
        <end position="15"/>
    </location>
</feature>
<keyword evidence="5" id="KW-0833">Ubl conjugation pathway</keyword>
<evidence type="ECO:0000256" key="2">
    <source>
        <dbReference type="ARBA" id="ARBA00009085"/>
    </source>
</evidence>
<feature type="region of interest" description="Disordered" evidence="8">
    <location>
        <begin position="1"/>
        <end position="86"/>
    </location>
</feature>
<feature type="region of interest" description="Disordered" evidence="8">
    <location>
        <begin position="105"/>
        <end position="133"/>
    </location>
</feature>
<organism evidence="11 12">
    <name type="scientific">Filobasidium floriforme</name>
    <dbReference type="NCBI Taxonomy" id="5210"/>
    <lineage>
        <taxon>Eukaryota</taxon>
        <taxon>Fungi</taxon>
        <taxon>Dikarya</taxon>
        <taxon>Basidiomycota</taxon>
        <taxon>Agaricomycotina</taxon>
        <taxon>Tremellomycetes</taxon>
        <taxon>Filobasidiales</taxon>
        <taxon>Filobasidiaceae</taxon>
        <taxon>Filobasidium</taxon>
    </lineage>
</organism>
<dbReference type="GO" id="GO:0016579">
    <property type="term" value="P:protein deubiquitination"/>
    <property type="evidence" value="ECO:0007669"/>
    <property type="project" value="InterPro"/>
</dbReference>
<evidence type="ECO:0000256" key="3">
    <source>
        <dbReference type="ARBA" id="ARBA00012759"/>
    </source>
</evidence>
<accession>A0A8K0JMV1</accession>
<sequence length="1294" mass="144083">MQSLPLTSDENSYTPSSDNNQSNRTSNSNNKRPRSFTPEQERDIESPGDSSSPKRTMSEEHLQSRESSPVVSLPTGENATNTQIPTKMAEVFPPLAGEVDKVVSSEGLSGTDSGQVPVAGNEREGAENATAGNMLVDNDEREKDQAVSNASSVSPTLREQFEIVRAAVNAPLHPDKAFYLLPSSWYLLLRHLAYPEDYPPPRVLPSAAAKLSNPEARFLKSPQPAHTLLDRMGPFASGNPFHGTCQPEGRTHEFKLLPNLVEFRETGRKGKDVAEEPEGDVVFVEESGWDKIVEWFGDERTKKAAVRRPVVSDAHGHLKIELNPIMLKFFCVFRSSSTSVHLPSDGKPFRQSFPSTTQVSELHQAVRKAFKLDGEPSKDLRTRLWQVQVNPDQLAQAQAQALETEGIDPSLNGLASGPLMREATRQLPSHLLSALSGKCISTSPSPDDGKDPLLSDIDIEDADCVALEIAEGTATDLQWPVKLNEAGMAEEIPEAQAPRPAVPAPLFSQPALFSGDPTRASSSEIGRQKQEASVQKKRQPRGLKGLTNLGNTCFMNSGLQCLSNTKELSEYFQRGFYKSEINRSNPLGMKGQVADKFGGLIEQIWSESTSAASTSRFYGSYSNAVTPREFKQMIGRFAPSFAGYGQQDTQELIAFLLDGLHEDLNRIQKKPYIEKPDWKDGGNEEDLALFAKECWDGYKKRNDSVIVDLFQGQLKSTLICPDCSKKSITLDPFMYLTVPIPVNRLKAREITVQPWDPKAQRIKVEVQYNQSSTYADIKKKVADICGMDPATLVTTDEYNHKIWSYPSNNDSVADNAGDAIVMHQLPCQVIQGYQGTRVVTKKGQDLLIVPVYTFPSADRKRQRSETPCSLPFFIALTMAQSKDPQEIRRIVAERFAGLVSLPTEMEWDEILQTKTDNRDGEDALAQSVAETVDELTISQSESDGRRNSSDTRLSASSMTGPRRLADILDLGFYGSRRLGDGALAHDIDHSRRDSISERRQPKAGMMHRVRSAFDRFAGSSPPSEDEEEKPPQQLVFQNDIIAVEWKDNFVLEHFMGSNGLGRYDSKEAFLKHVDGAIEIERRRVQTRSQKGVTLDDCLDEFEREETLGENDLWYCSNCKKHQAATKKMEIYHAPDILVICFKRFSSSGSYYRSKIDQNVDFPVENLSLEDRCDELRLARTLETNGKDLGALGLEDATKPLVYDLFAIDQHYGSCGGGHYTAVCKNVEDGNWYKYDDSSVNLTDVSSAQNSAAYLLFYRRRTNDSLGGSALAKFQVRPPTWDPRQNQSRHPRLPA</sequence>
<name>A0A8K0JMV1_9TREE</name>
<evidence type="ECO:0000256" key="6">
    <source>
        <dbReference type="ARBA" id="ARBA00022801"/>
    </source>
</evidence>
<dbReference type="InterPro" id="IPR050185">
    <property type="entry name" value="Ub_carboxyl-term_hydrolase"/>
</dbReference>
<dbReference type="InterPro" id="IPR018200">
    <property type="entry name" value="USP_CS"/>
</dbReference>
<dbReference type="PROSITE" id="PS51283">
    <property type="entry name" value="DUSP"/>
    <property type="match status" value="1"/>
</dbReference>
<evidence type="ECO:0000256" key="8">
    <source>
        <dbReference type="SAM" id="MobiDB-lite"/>
    </source>
</evidence>
<proteinExistence type="inferred from homology"/>
<dbReference type="GO" id="GO:0004843">
    <property type="term" value="F:cysteine-type deubiquitinase activity"/>
    <property type="evidence" value="ECO:0007669"/>
    <property type="project" value="UniProtKB-EC"/>
</dbReference>
<comment type="similarity">
    <text evidence="2">Belongs to the peptidase C19 family.</text>
</comment>
<dbReference type="InterPro" id="IPR028889">
    <property type="entry name" value="USP"/>
</dbReference>
<feature type="region of interest" description="Disordered" evidence="8">
    <location>
        <begin position="935"/>
        <end position="958"/>
    </location>
</feature>
<evidence type="ECO:0000313" key="12">
    <source>
        <dbReference type="Proteomes" id="UP000812966"/>
    </source>
</evidence>
<dbReference type="InterPro" id="IPR035927">
    <property type="entry name" value="DUSP-like_sf"/>
</dbReference>
<evidence type="ECO:0000256" key="5">
    <source>
        <dbReference type="ARBA" id="ARBA00022786"/>
    </source>
</evidence>
<gene>
    <name evidence="11" type="ORF">FFLO_02709</name>
</gene>
<dbReference type="InterPro" id="IPR001394">
    <property type="entry name" value="Peptidase_C19_UCH"/>
</dbReference>
<keyword evidence="7" id="KW-0788">Thiol protease</keyword>
<dbReference type="SUPFAM" id="SSF54001">
    <property type="entry name" value="Cysteine proteinases"/>
    <property type="match status" value="1"/>
</dbReference>
<dbReference type="GO" id="GO:0006508">
    <property type="term" value="P:proteolysis"/>
    <property type="evidence" value="ECO:0007669"/>
    <property type="project" value="UniProtKB-KW"/>
</dbReference>
<dbReference type="PANTHER" id="PTHR21646">
    <property type="entry name" value="UBIQUITIN CARBOXYL-TERMINAL HYDROLASE"/>
    <property type="match status" value="1"/>
</dbReference>
<keyword evidence="4" id="KW-0645">Protease</keyword>
<dbReference type="PROSITE" id="PS00972">
    <property type="entry name" value="USP_1"/>
    <property type="match status" value="1"/>
</dbReference>
<evidence type="ECO:0000313" key="11">
    <source>
        <dbReference type="EMBL" id="KAG7561892.1"/>
    </source>
</evidence>
<dbReference type="Gene3D" id="3.90.70.10">
    <property type="entry name" value="Cysteine proteinases"/>
    <property type="match status" value="2"/>
</dbReference>
<feature type="region of interest" description="Disordered" evidence="8">
    <location>
        <begin position="508"/>
        <end position="540"/>
    </location>
</feature>
<dbReference type="InterPro" id="IPR006615">
    <property type="entry name" value="Pept_C19_DUSP"/>
</dbReference>
<comment type="catalytic activity">
    <reaction evidence="1">
        <text>Thiol-dependent hydrolysis of ester, thioester, amide, peptide and isopeptide bonds formed by the C-terminal Gly of ubiquitin (a 76-residue protein attached to proteins as an intracellular targeting signal).</text>
        <dbReference type="EC" id="3.4.19.12"/>
    </reaction>
</comment>
<comment type="caution">
    <text evidence="11">The sequence shown here is derived from an EMBL/GenBank/DDBJ whole genome shotgun (WGS) entry which is preliminary data.</text>
</comment>
<dbReference type="PANTHER" id="PTHR21646:SF24">
    <property type="entry name" value="UBIQUITIN CARBOXYL-TERMINAL HYDROLASE"/>
    <property type="match status" value="1"/>
</dbReference>
<dbReference type="PROSITE" id="PS50235">
    <property type="entry name" value="USP_3"/>
    <property type="match status" value="1"/>
</dbReference>
<keyword evidence="12" id="KW-1185">Reference proteome</keyword>
<protein>
    <recommendedName>
        <fullName evidence="3">ubiquitinyl hydrolase 1</fullName>
        <ecNumber evidence="3">3.4.19.12</ecNumber>
    </recommendedName>
</protein>
<dbReference type="EMBL" id="JABELV010000044">
    <property type="protein sequence ID" value="KAG7561892.1"/>
    <property type="molecule type" value="Genomic_DNA"/>
</dbReference>
<dbReference type="CDD" id="cd02674">
    <property type="entry name" value="Peptidase_C19R"/>
    <property type="match status" value="1"/>
</dbReference>
<evidence type="ECO:0000259" key="10">
    <source>
        <dbReference type="PROSITE" id="PS51283"/>
    </source>
</evidence>
<evidence type="ECO:0000256" key="1">
    <source>
        <dbReference type="ARBA" id="ARBA00000707"/>
    </source>
</evidence>
<evidence type="ECO:0000256" key="7">
    <source>
        <dbReference type="ARBA" id="ARBA00022807"/>
    </source>
</evidence>
<feature type="compositionally biased region" description="Low complexity" evidence="8">
    <location>
        <begin position="16"/>
        <end position="30"/>
    </location>
</feature>
<dbReference type="InterPro" id="IPR038765">
    <property type="entry name" value="Papain-like_cys_pep_sf"/>
</dbReference>
<dbReference type="PROSITE" id="PS00973">
    <property type="entry name" value="USP_2"/>
    <property type="match status" value="1"/>
</dbReference>
<feature type="compositionally biased region" description="Polar residues" evidence="8">
    <location>
        <begin position="65"/>
        <end position="85"/>
    </location>
</feature>
<dbReference type="Pfam" id="PF00443">
    <property type="entry name" value="UCH"/>
    <property type="match status" value="1"/>
</dbReference>
<dbReference type="Gene3D" id="3.30.2230.10">
    <property type="entry name" value="DUSP-like"/>
    <property type="match status" value="1"/>
</dbReference>
<feature type="domain" description="USP" evidence="9">
    <location>
        <begin position="544"/>
        <end position="1260"/>
    </location>
</feature>
<feature type="domain" description="DUSP" evidence="10">
    <location>
        <begin position="155"/>
        <end position="311"/>
    </location>
</feature>
<reference evidence="11" key="1">
    <citation type="submission" date="2020-04" db="EMBL/GenBank/DDBJ databases">
        <title>Analysis of mating type loci in Filobasidium floriforme.</title>
        <authorList>
            <person name="Nowrousian M."/>
        </authorList>
    </citation>
    <scope>NUCLEOTIDE SEQUENCE</scope>
    <source>
        <strain evidence="11">CBS 6242</strain>
    </source>
</reference>
<evidence type="ECO:0000256" key="4">
    <source>
        <dbReference type="ARBA" id="ARBA00022670"/>
    </source>
</evidence>
<evidence type="ECO:0000259" key="9">
    <source>
        <dbReference type="PROSITE" id="PS50235"/>
    </source>
</evidence>